<sequence length="88" mass="10067">MSEAVKLMCPVNLSRLVLQHQPLERYVTCHFAELEKPKLPCPVEEIGHKRWYGSCQSMAEGCSWSSPNDQMLKREPDNIPDITLTKPV</sequence>
<keyword evidence="3" id="KW-1185">Reference proteome</keyword>
<feature type="region of interest" description="Disordered" evidence="1">
    <location>
        <begin position="66"/>
        <end position="88"/>
    </location>
</feature>
<dbReference type="Proteomes" id="UP001234178">
    <property type="component" value="Unassembled WGS sequence"/>
</dbReference>
<name>A0ABQ9YNR7_9CRUS</name>
<proteinExistence type="predicted"/>
<evidence type="ECO:0000313" key="2">
    <source>
        <dbReference type="EMBL" id="KAK4002258.1"/>
    </source>
</evidence>
<protein>
    <submittedName>
        <fullName evidence="2">Uncharacterized protein</fullName>
    </submittedName>
</protein>
<comment type="caution">
    <text evidence="2">The sequence shown here is derived from an EMBL/GenBank/DDBJ whole genome shotgun (WGS) entry which is preliminary data.</text>
</comment>
<evidence type="ECO:0000256" key="1">
    <source>
        <dbReference type="SAM" id="MobiDB-lite"/>
    </source>
</evidence>
<reference evidence="2 3" key="1">
    <citation type="journal article" date="2023" name="Nucleic Acids Res.">
        <title>The hologenome of Daphnia magna reveals possible DNA methylation and microbiome-mediated evolution of the host genome.</title>
        <authorList>
            <person name="Chaturvedi A."/>
            <person name="Li X."/>
            <person name="Dhandapani V."/>
            <person name="Marshall H."/>
            <person name="Kissane S."/>
            <person name="Cuenca-Cambronero M."/>
            <person name="Asole G."/>
            <person name="Calvet F."/>
            <person name="Ruiz-Romero M."/>
            <person name="Marangio P."/>
            <person name="Guigo R."/>
            <person name="Rago D."/>
            <person name="Mirbahai L."/>
            <person name="Eastwood N."/>
            <person name="Colbourne J.K."/>
            <person name="Zhou J."/>
            <person name="Mallon E."/>
            <person name="Orsini L."/>
        </authorList>
    </citation>
    <scope>NUCLEOTIDE SEQUENCE [LARGE SCALE GENOMIC DNA]</scope>
    <source>
        <strain evidence="2">LRV0_1</strain>
    </source>
</reference>
<organism evidence="2 3">
    <name type="scientific">Daphnia magna</name>
    <dbReference type="NCBI Taxonomy" id="35525"/>
    <lineage>
        <taxon>Eukaryota</taxon>
        <taxon>Metazoa</taxon>
        <taxon>Ecdysozoa</taxon>
        <taxon>Arthropoda</taxon>
        <taxon>Crustacea</taxon>
        <taxon>Branchiopoda</taxon>
        <taxon>Diplostraca</taxon>
        <taxon>Cladocera</taxon>
        <taxon>Anomopoda</taxon>
        <taxon>Daphniidae</taxon>
        <taxon>Daphnia</taxon>
    </lineage>
</organism>
<dbReference type="EMBL" id="JAOYFB010000001">
    <property type="protein sequence ID" value="KAK4002258.1"/>
    <property type="molecule type" value="Genomic_DNA"/>
</dbReference>
<gene>
    <name evidence="2" type="ORF">OUZ56_004099</name>
</gene>
<accession>A0ABQ9YNR7</accession>
<evidence type="ECO:0000313" key="3">
    <source>
        <dbReference type="Proteomes" id="UP001234178"/>
    </source>
</evidence>